<dbReference type="InterPro" id="IPR044880">
    <property type="entry name" value="NCX_ion-bd_dom_sf"/>
</dbReference>
<evidence type="ECO:0000259" key="6">
    <source>
        <dbReference type="Pfam" id="PF01699"/>
    </source>
</evidence>
<organism evidence="7 8">
    <name type="scientific">Aliarcobacter cryaerophilus</name>
    <dbReference type="NCBI Taxonomy" id="28198"/>
    <lineage>
        <taxon>Bacteria</taxon>
        <taxon>Pseudomonadati</taxon>
        <taxon>Campylobacterota</taxon>
        <taxon>Epsilonproteobacteria</taxon>
        <taxon>Campylobacterales</taxon>
        <taxon>Arcobacteraceae</taxon>
        <taxon>Aliarcobacter</taxon>
    </lineage>
</organism>
<feature type="transmembrane region" description="Helical" evidence="5">
    <location>
        <begin position="52"/>
        <end position="71"/>
    </location>
</feature>
<evidence type="ECO:0000256" key="3">
    <source>
        <dbReference type="ARBA" id="ARBA00022989"/>
    </source>
</evidence>
<evidence type="ECO:0000313" key="8">
    <source>
        <dbReference type="Proteomes" id="UP000192599"/>
    </source>
</evidence>
<feature type="transmembrane region" description="Helical" evidence="5">
    <location>
        <begin position="23"/>
        <end position="40"/>
    </location>
</feature>
<evidence type="ECO:0000256" key="1">
    <source>
        <dbReference type="ARBA" id="ARBA00004141"/>
    </source>
</evidence>
<accession>A0A1V9VB35</accession>
<comment type="caution">
    <text evidence="7">The sequence shown here is derived from an EMBL/GenBank/DDBJ whole genome shotgun (WGS) entry which is preliminary data.</text>
</comment>
<dbReference type="AlphaFoldDB" id="A0A1V9VB35"/>
<gene>
    <name evidence="7" type="ORF">AS859_06950</name>
</gene>
<dbReference type="InterPro" id="IPR004837">
    <property type="entry name" value="NaCa_Exmemb"/>
</dbReference>
<evidence type="ECO:0000256" key="5">
    <source>
        <dbReference type="SAM" id="Phobius"/>
    </source>
</evidence>
<reference evidence="7 8" key="1">
    <citation type="submission" date="2017-04" db="EMBL/GenBank/DDBJ databases">
        <title>Accumulation and expression of multiple antibiotic resistance genes in Arcobacter cryaerophilus that thrives in sewage.</title>
        <authorList>
            <person name="Millar J.A."/>
            <person name="Raghavan R."/>
        </authorList>
    </citation>
    <scope>NUCLEOTIDE SEQUENCE [LARGE SCALE GENOMIC DNA]</scope>
    <source>
        <strain evidence="7 8">AZT-1</strain>
    </source>
</reference>
<dbReference type="Pfam" id="PF01699">
    <property type="entry name" value="Na_Ca_ex"/>
    <property type="match status" value="1"/>
</dbReference>
<keyword evidence="4 5" id="KW-0472">Membrane</keyword>
<keyword evidence="3 5" id="KW-1133">Transmembrane helix</keyword>
<keyword evidence="2 5" id="KW-0812">Transmembrane</keyword>
<sequence length="73" mass="8131">VIGIAVVIAPMNNIPLEVLQRDWIIMLLLTIALFVMAYGFKGRDGRINKVEGTILILCYIAYNTYLGMSLVNS</sequence>
<feature type="non-terminal residue" evidence="7">
    <location>
        <position position="1"/>
    </location>
</feature>
<dbReference type="Gene3D" id="1.20.1420.30">
    <property type="entry name" value="NCX, central ion-binding region"/>
    <property type="match status" value="1"/>
</dbReference>
<feature type="domain" description="Sodium/calcium exchanger membrane region" evidence="6">
    <location>
        <begin position="1"/>
        <end position="65"/>
    </location>
</feature>
<dbReference type="GO" id="GO:0016020">
    <property type="term" value="C:membrane"/>
    <property type="evidence" value="ECO:0007669"/>
    <property type="project" value="UniProtKB-SubCell"/>
</dbReference>
<comment type="subcellular location">
    <subcellularLocation>
        <location evidence="1">Membrane</location>
        <topology evidence="1">Multi-pass membrane protein</topology>
    </subcellularLocation>
</comment>
<protein>
    <submittedName>
        <fullName evidence="7">Calcium/sodium antiporter</fullName>
    </submittedName>
</protein>
<evidence type="ECO:0000256" key="2">
    <source>
        <dbReference type="ARBA" id="ARBA00022692"/>
    </source>
</evidence>
<evidence type="ECO:0000256" key="4">
    <source>
        <dbReference type="ARBA" id="ARBA00023136"/>
    </source>
</evidence>
<dbReference type="EMBL" id="LNTC01000085">
    <property type="protein sequence ID" value="OQR41222.1"/>
    <property type="molecule type" value="Genomic_DNA"/>
</dbReference>
<proteinExistence type="predicted"/>
<evidence type="ECO:0000313" key="7">
    <source>
        <dbReference type="EMBL" id="OQR41222.1"/>
    </source>
</evidence>
<name>A0A1V9VB35_9BACT</name>
<dbReference type="Proteomes" id="UP000192599">
    <property type="component" value="Unassembled WGS sequence"/>
</dbReference>
<dbReference type="GO" id="GO:0055085">
    <property type="term" value="P:transmembrane transport"/>
    <property type="evidence" value="ECO:0007669"/>
    <property type="project" value="InterPro"/>
</dbReference>